<reference evidence="4 5" key="1">
    <citation type="submission" date="2022-10" db="EMBL/GenBank/DDBJ databases">
        <title>paucibacter sp. hw8 Genome sequencing.</title>
        <authorList>
            <person name="Park S."/>
        </authorList>
    </citation>
    <scope>NUCLEOTIDE SEQUENCE [LARGE SCALE GENOMIC DNA]</scope>
    <source>
        <strain evidence="5">hw8</strain>
    </source>
</reference>
<protein>
    <submittedName>
        <fullName evidence="4">Glycosyltransferase family 9 protein</fullName>
    </submittedName>
</protein>
<evidence type="ECO:0000256" key="3">
    <source>
        <dbReference type="SAM" id="MobiDB-lite"/>
    </source>
</evidence>
<dbReference type="SUPFAM" id="SSF53756">
    <property type="entry name" value="UDP-Glycosyltransferase/glycogen phosphorylase"/>
    <property type="match status" value="1"/>
</dbReference>
<comment type="caution">
    <text evidence="4">The sequence shown here is derived from an EMBL/GenBank/DDBJ whole genome shotgun (WGS) entry which is preliminary data.</text>
</comment>
<accession>A0ABT5KZ07</accession>
<proteinExistence type="predicted"/>
<dbReference type="PANTHER" id="PTHR30160">
    <property type="entry name" value="TETRAACYLDISACCHARIDE 4'-KINASE-RELATED"/>
    <property type="match status" value="1"/>
</dbReference>
<evidence type="ECO:0000313" key="5">
    <source>
        <dbReference type="Proteomes" id="UP001219862"/>
    </source>
</evidence>
<dbReference type="InterPro" id="IPR051199">
    <property type="entry name" value="LPS_LOS_Heptosyltrfase"/>
</dbReference>
<dbReference type="Proteomes" id="UP001219862">
    <property type="component" value="Unassembled WGS sequence"/>
</dbReference>
<dbReference type="Pfam" id="PF01075">
    <property type="entry name" value="Glyco_transf_9"/>
    <property type="match status" value="1"/>
</dbReference>
<keyword evidence="1" id="KW-0328">Glycosyltransferase</keyword>
<evidence type="ECO:0000256" key="1">
    <source>
        <dbReference type="ARBA" id="ARBA00022676"/>
    </source>
</evidence>
<keyword evidence="5" id="KW-1185">Reference proteome</keyword>
<sequence length="387" mass="42317">MSTNRPAPTSPQSPRHILIVRLSALGDVALSSGLIPALHSLWPNARISWLVEAPAAPLLQHNPHLHEVILMPRQNWLSLWRGGQKRQALREVWQFRKALRARAFDCVIDPQGLLKSGLMAWFTAAPRRVNLKPREGSQWLMHESVQPQDTETRPLIAHEYRDLAVYLGAAATSYRMDLAVGAQARVQAQQRLAQVGIKCEQGQRYAVLAAFTTRPQKHWIEGHWAELAEGLSRQGFTPLLLGGPGDVEAAARICQSQPLIHNLTGQLRLDETVAAIADSHLLIGVDTGLTHMGIALGKPTVALFGSTAPYLRGPDDTTQVLYDALPCSPCHRHPTCNGRFDCMQQLTVGRVLSAATQVLQTQVQAHTGGAVHTPVDHGGASARPETI</sequence>
<dbReference type="Gene3D" id="3.40.50.2000">
    <property type="entry name" value="Glycogen Phosphorylase B"/>
    <property type="match status" value="2"/>
</dbReference>
<evidence type="ECO:0000313" key="4">
    <source>
        <dbReference type="EMBL" id="MDC8786952.1"/>
    </source>
</evidence>
<dbReference type="InterPro" id="IPR002201">
    <property type="entry name" value="Glyco_trans_9"/>
</dbReference>
<name>A0ABT5KZ07_9BURK</name>
<dbReference type="CDD" id="cd03789">
    <property type="entry name" value="GT9_LPS_heptosyltransferase"/>
    <property type="match status" value="1"/>
</dbReference>
<feature type="region of interest" description="Disordered" evidence="3">
    <location>
        <begin position="368"/>
        <end position="387"/>
    </location>
</feature>
<dbReference type="EMBL" id="JAQQXS010000018">
    <property type="protein sequence ID" value="MDC8786952.1"/>
    <property type="molecule type" value="Genomic_DNA"/>
</dbReference>
<keyword evidence="2" id="KW-0808">Transferase</keyword>
<gene>
    <name evidence="4" type="ORF">PRZ01_17320</name>
</gene>
<organism evidence="4 5">
    <name type="scientific">Roseateles koreensis</name>
    <dbReference type="NCBI Taxonomy" id="2987526"/>
    <lineage>
        <taxon>Bacteria</taxon>
        <taxon>Pseudomonadati</taxon>
        <taxon>Pseudomonadota</taxon>
        <taxon>Betaproteobacteria</taxon>
        <taxon>Burkholderiales</taxon>
        <taxon>Sphaerotilaceae</taxon>
        <taxon>Roseateles</taxon>
    </lineage>
</organism>
<dbReference type="RefSeq" id="WP_273598089.1">
    <property type="nucleotide sequence ID" value="NZ_JAQQXS010000018.1"/>
</dbReference>
<evidence type="ECO:0000256" key="2">
    <source>
        <dbReference type="ARBA" id="ARBA00022679"/>
    </source>
</evidence>